<evidence type="ECO:0000313" key="5">
    <source>
        <dbReference type="Proteomes" id="UP000694568"/>
    </source>
</evidence>
<dbReference type="Ensembl" id="ENSSLUT00000041137.1">
    <property type="protein sequence ID" value="ENSSLUP00000039845.1"/>
    <property type="gene ID" value="ENSSLUG00000017841.1"/>
</dbReference>
<dbReference type="GO" id="GO:0007165">
    <property type="term" value="P:signal transduction"/>
    <property type="evidence" value="ECO:0007669"/>
    <property type="project" value="InterPro"/>
</dbReference>
<keyword evidence="5" id="KW-1185">Reference proteome</keyword>
<protein>
    <recommendedName>
        <fullName evidence="3">Rho-GAP domain-containing protein</fullName>
    </recommendedName>
</protein>
<dbReference type="Pfam" id="PF00620">
    <property type="entry name" value="RhoGAP"/>
    <property type="match status" value="1"/>
</dbReference>
<dbReference type="PROSITE" id="PS50238">
    <property type="entry name" value="RHOGAP"/>
    <property type="match status" value="1"/>
</dbReference>
<dbReference type="Proteomes" id="UP000694568">
    <property type="component" value="Unplaced"/>
</dbReference>
<dbReference type="PANTHER" id="PTHR15228:SF16">
    <property type="entry name" value="GEM-INTERACTING PROTEIN"/>
    <property type="match status" value="1"/>
</dbReference>
<dbReference type="GeneTree" id="ENSGT01010000230289"/>
<dbReference type="GO" id="GO:0051056">
    <property type="term" value="P:regulation of small GTPase mediated signal transduction"/>
    <property type="evidence" value="ECO:0007669"/>
    <property type="project" value="UniProtKB-ARBA"/>
</dbReference>
<dbReference type="PANTHER" id="PTHR15228">
    <property type="entry name" value="SPERMATHECAL PHYSIOLOGY VARIANT"/>
    <property type="match status" value="1"/>
</dbReference>
<dbReference type="InterPro" id="IPR000198">
    <property type="entry name" value="RhoGAP_dom"/>
</dbReference>
<reference evidence="4" key="1">
    <citation type="submission" date="2025-08" db="UniProtKB">
        <authorList>
            <consortium name="Ensembl"/>
        </authorList>
    </citation>
    <scope>IDENTIFICATION</scope>
</reference>
<evidence type="ECO:0000313" key="4">
    <source>
        <dbReference type="Ensembl" id="ENSSLUP00000039845.1"/>
    </source>
</evidence>
<dbReference type="GO" id="GO:0005886">
    <property type="term" value="C:plasma membrane"/>
    <property type="evidence" value="ECO:0007669"/>
    <property type="project" value="TreeGrafter"/>
</dbReference>
<reference evidence="4" key="2">
    <citation type="submission" date="2025-09" db="UniProtKB">
        <authorList>
            <consortium name="Ensembl"/>
        </authorList>
    </citation>
    <scope>IDENTIFICATION</scope>
</reference>
<evidence type="ECO:0000256" key="1">
    <source>
        <dbReference type="ARBA" id="ARBA00022468"/>
    </source>
</evidence>
<accession>A0A8C9ZE82</accession>
<feature type="domain" description="Rho-GAP" evidence="3">
    <location>
        <begin position="42"/>
        <end position="113"/>
    </location>
</feature>
<feature type="compositionally biased region" description="Low complexity" evidence="2">
    <location>
        <begin position="7"/>
        <end position="18"/>
    </location>
</feature>
<feature type="region of interest" description="Disordered" evidence="2">
    <location>
        <begin position="1"/>
        <end position="22"/>
    </location>
</feature>
<evidence type="ECO:0000256" key="2">
    <source>
        <dbReference type="SAM" id="MobiDB-lite"/>
    </source>
</evidence>
<dbReference type="SUPFAM" id="SSF48350">
    <property type="entry name" value="GTPase activation domain, GAP"/>
    <property type="match status" value="1"/>
</dbReference>
<evidence type="ECO:0000259" key="3">
    <source>
        <dbReference type="PROSITE" id="PS50238"/>
    </source>
</evidence>
<sequence>TGFSDNESIGGSLESLSSPGKHKPAFVSVLECEHRKGTVFGVELSLLCGDRPEEVPFVVLLCTSEIESRALSIQGVYRVSGSKPRIQKICQAFEIFLCPGRGRLHRLGTRSLL</sequence>
<dbReference type="GO" id="GO:0005096">
    <property type="term" value="F:GTPase activator activity"/>
    <property type="evidence" value="ECO:0007669"/>
    <property type="project" value="UniProtKB-KW"/>
</dbReference>
<dbReference type="InterPro" id="IPR008936">
    <property type="entry name" value="Rho_GTPase_activation_prot"/>
</dbReference>
<dbReference type="InterPro" id="IPR051025">
    <property type="entry name" value="RhoGAP"/>
</dbReference>
<dbReference type="Gene3D" id="1.10.555.10">
    <property type="entry name" value="Rho GTPase activation protein"/>
    <property type="match status" value="1"/>
</dbReference>
<keyword evidence="1" id="KW-0343">GTPase activation</keyword>
<dbReference type="AlphaFoldDB" id="A0A8C9ZE82"/>
<proteinExistence type="predicted"/>
<name>A0A8C9ZE82_SANLU</name>
<organism evidence="4 5">
    <name type="scientific">Sander lucioperca</name>
    <name type="common">Pike-perch</name>
    <name type="synonym">Perca lucioperca</name>
    <dbReference type="NCBI Taxonomy" id="283035"/>
    <lineage>
        <taxon>Eukaryota</taxon>
        <taxon>Metazoa</taxon>
        <taxon>Chordata</taxon>
        <taxon>Craniata</taxon>
        <taxon>Vertebrata</taxon>
        <taxon>Euteleostomi</taxon>
        <taxon>Actinopterygii</taxon>
        <taxon>Neopterygii</taxon>
        <taxon>Teleostei</taxon>
        <taxon>Neoteleostei</taxon>
        <taxon>Acanthomorphata</taxon>
        <taxon>Eupercaria</taxon>
        <taxon>Perciformes</taxon>
        <taxon>Percoidei</taxon>
        <taxon>Percidae</taxon>
        <taxon>Luciopercinae</taxon>
        <taxon>Sander</taxon>
    </lineage>
</organism>